<dbReference type="InterPro" id="IPR002925">
    <property type="entry name" value="Dienelactn_hydro"/>
</dbReference>
<reference evidence="4 5" key="1">
    <citation type="submission" date="2023-01" db="EMBL/GenBank/DDBJ databases">
        <authorList>
            <person name="Kreplak J."/>
        </authorList>
    </citation>
    <scope>NUCLEOTIDE SEQUENCE [LARGE SCALE GENOMIC DNA]</scope>
</reference>
<dbReference type="Gene3D" id="3.40.50.1820">
    <property type="entry name" value="alpha/beta hydrolase"/>
    <property type="match status" value="1"/>
</dbReference>
<evidence type="ECO:0000259" key="3">
    <source>
        <dbReference type="Pfam" id="PF01738"/>
    </source>
</evidence>
<organism evidence="4 5">
    <name type="scientific">Vicia faba</name>
    <name type="common">Broad bean</name>
    <name type="synonym">Faba vulgaris</name>
    <dbReference type="NCBI Taxonomy" id="3906"/>
    <lineage>
        <taxon>Eukaryota</taxon>
        <taxon>Viridiplantae</taxon>
        <taxon>Streptophyta</taxon>
        <taxon>Embryophyta</taxon>
        <taxon>Tracheophyta</taxon>
        <taxon>Spermatophyta</taxon>
        <taxon>Magnoliopsida</taxon>
        <taxon>eudicotyledons</taxon>
        <taxon>Gunneridae</taxon>
        <taxon>Pentapetalae</taxon>
        <taxon>rosids</taxon>
        <taxon>fabids</taxon>
        <taxon>Fabales</taxon>
        <taxon>Fabaceae</taxon>
        <taxon>Papilionoideae</taxon>
        <taxon>50 kb inversion clade</taxon>
        <taxon>NPAAA clade</taxon>
        <taxon>Hologalegina</taxon>
        <taxon>IRL clade</taxon>
        <taxon>Fabeae</taxon>
        <taxon>Vicia</taxon>
    </lineage>
</organism>
<dbReference type="Pfam" id="PF01738">
    <property type="entry name" value="DLH"/>
    <property type="match status" value="1"/>
</dbReference>
<name>A0AAV0YI37_VICFA</name>
<dbReference type="AlphaFoldDB" id="A0AAV0YI37"/>
<feature type="signal peptide" evidence="2">
    <location>
        <begin position="1"/>
        <end position="32"/>
    </location>
</feature>
<dbReference type="Proteomes" id="UP001157006">
    <property type="component" value="Unassembled WGS sequence"/>
</dbReference>
<dbReference type="SUPFAM" id="SSF53474">
    <property type="entry name" value="alpha/beta-Hydrolases"/>
    <property type="match status" value="1"/>
</dbReference>
<dbReference type="GO" id="GO:0016787">
    <property type="term" value="F:hydrolase activity"/>
    <property type="evidence" value="ECO:0007669"/>
    <property type="project" value="InterPro"/>
</dbReference>
<gene>
    <name evidence="4" type="ORF">VFH_U061240</name>
</gene>
<sequence>MFRKRHIMKRNNIFNSVTLALTFLTFVPKIESHIGPPVIHLSPPSYHPLCAPHLALVSYACVVLSFPPGSHPSPIPALPSPSSPDDDEGHQSHHDEADVCVTDSLLSTIAILFVSDIYGYHQAPIIRNLADRVAAAGYYVAVPDYFNGSPFDPENLDRTLPIWMKEHRPDKGLKASQPIIEALKSEGVSTIGAAGFCWGAKTVCDLGKSNFSQVVVLAHPSSITVEDIDGKSNFSQVVVLCRSMDILGSLSMLMITDLERLLLS</sequence>
<dbReference type="InterPro" id="IPR029058">
    <property type="entry name" value="AB_hydrolase_fold"/>
</dbReference>
<evidence type="ECO:0000256" key="1">
    <source>
        <dbReference type="SAM" id="MobiDB-lite"/>
    </source>
</evidence>
<keyword evidence="5" id="KW-1185">Reference proteome</keyword>
<feature type="domain" description="Dienelactone hydrolase" evidence="3">
    <location>
        <begin position="109"/>
        <end position="223"/>
    </location>
</feature>
<protein>
    <recommendedName>
        <fullName evidence="3">Dienelactone hydrolase domain-containing protein</fullName>
    </recommendedName>
</protein>
<evidence type="ECO:0000256" key="2">
    <source>
        <dbReference type="SAM" id="SignalP"/>
    </source>
</evidence>
<dbReference type="EMBL" id="CATIWC010001461">
    <property type="protein sequence ID" value="CAI8584157.1"/>
    <property type="molecule type" value="Genomic_DNA"/>
</dbReference>
<dbReference type="PANTHER" id="PTHR17630:SF82">
    <property type="entry name" value="ENDO-1,3-1,4-BETA-D-GLUCANASE-LIKE PROTEIN"/>
    <property type="match status" value="1"/>
</dbReference>
<comment type="caution">
    <text evidence="4">The sequence shown here is derived from an EMBL/GenBank/DDBJ whole genome shotgun (WGS) entry which is preliminary data.</text>
</comment>
<evidence type="ECO:0000313" key="5">
    <source>
        <dbReference type="Proteomes" id="UP001157006"/>
    </source>
</evidence>
<keyword evidence="2" id="KW-0732">Signal</keyword>
<feature type="region of interest" description="Disordered" evidence="1">
    <location>
        <begin position="74"/>
        <end position="95"/>
    </location>
</feature>
<feature type="chain" id="PRO_5043393112" description="Dienelactone hydrolase domain-containing protein" evidence="2">
    <location>
        <begin position="33"/>
        <end position="264"/>
    </location>
</feature>
<evidence type="ECO:0000313" key="4">
    <source>
        <dbReference type="EMBL" id="CAI8584157.1"/>
    </source>
</evidence>
<proteinExistence type="predicted"/>
<dbReference type="PANTHER" id="PTHR17630">
    <property type="entry name" value="DIENELACTONE HYDROLASE"/>
    <property type="match status" value="1"/>
</dbReference>
<accession>A0AAV0YI37</accession>